<dbReference type="AlphaFoldDB" id="A0A9W5RDZ0"/>
<sequence length="171" mass="18435">MVEAQILERDRKQRLAKARLSLVRAETAVGVLPAPLRAGSVWHVDSGNEALFAATLSLHKDGQWIGFVGVKNIGWRAAAEKGIALEKVIFIPEVKGRPLKVLAALIDGVDLVVAGPLSLSPQNQRALAGRARLRRSSVLTTVPWLSVSKPWYARSQNGGVDSSFDLIGRAV</sequence>
<organism evidence="1 2">
    <name type="scientific">Gleimia europaea ACS-120-V-Col10b</name>
    <dbReference type="NCBI Taxonomy" id="883069"/>
    <lineage>
        <taxon>Bacteria</taxon>
        <taxon>Bacillati</taxon>
        <taxon>Actinomycetota</taxon>
        <taxon>Actinomycetes</taxon>
        <taxon>Actinomycetales</taxon>
        <taxon>Actinomycetaceae</taxon>
        <taxon>Gleimia</taxon>
    </lineage>
</organism>
<protein>
    <submittedName>
        <fullName evidence="1">Uncharacterized protein</fullName>
    </submittedName>
</protein>
<name>A0A9W5RDZ0_9ACTO</name>
<proteinExistence type="predicted"/>
<dbReference type="Proteomes" id="UP000014387">
    <property type="component" value="Unassembled WGS sequence"/>
</dbReference>
<evidence type="ECO:0000313" key="2">
    <source>
        <dbReference type="Proteomes" id="UP000014387"/>
    </source>
</evidence>
<gene>
    <name evidence="1" type="ORF">HMPREF9238_00302</name>
</gene>
<dbReference type="EMBL" id="AGWN01000001">
    <property type="protein sequence ID" value="EPD30556.1"/>
    <property type="molecule type" value="Genomic_DNA"/>
</dbReference>
<comment type="caution">
    <text evidence="1">The sequence shown here is derived from an EMBL/GenBank/DDBJ whole genome shotgun (WGS) entry which is preliminary data.</text>
</comment>
<keyword evidence="2" id="KW-1185">Reference proteome</keyword>
<accession>A0A9W5RDZ0</accession>
<evidence type="ECO:0000313" key="1">
    <source>
        <dbReference type="EMBL" id="EPD30556.1"/>
    </source>
</evidence>
<reference evidence="1 2" key="1">
    <citation type="submission" date="2013-05" db="EMBL/GenBank/DDBJ databases">
        <title>The Genome Sequence of Actinomyces europaeus ACS-120-V-COL10B.</title>
        <authorList>
            <consortium name="The Broad Institute Genomics Platform"/>
            <person name="Earl A."/>
            <person name="Ward D."/>
            <person name="Feldgarden M."/>
            <person name="Gevers D."/>
            <person name="Saerens B."/>
            <person name="Vaneechoutte M."/>
            <person name="Walker B."/>
            <person name="Young S."/>
            <person name="Zeng Q."/>
            <person name="Gargeya S."/>
            <person name="Fitzgerald M."/>
            <person name="Haas B."/>
            <person name="Abouelleil A."/>
            <person name="Allen A.W."/>
            <person name="Alvarado L."/>
            <person name="Arachchi H.M."/>
            <person name="Berlin A.M."/>
            <person name="Chapman S.B."/>
            <person name="Gainer-Dewar J."/>
            <person name="Goldberg J."/>
            <person name="Griggs A."/>
            <person name="Gujja S."/>
            <person name="Hansen M."/>
            <person name="Howarth C."/>
            <person name="Imamovic A."/>
            <person name="Ireland A."/>
            <person name="Larimer J."/>
            <person name="McCowan C."/>
            <person name="Murphy C."/>
            <person name="Pearson M."/>
            <person name="Poon T.W."/>
            <person name="Priest M."/>
            <person name="Roberts A."/>
            <person name="Saif S."/>
            <person name="Shea T."/>
            <person name="Sisk P."/>
            <person name="Sykes S."/>
            <person name="Wortman J."/>
            <person name="Nusbaum C."/>
            <person name="Birren B."/>
        </authorList>
    </citation>
    <scope>NUCLEOTIDE SEQUENCE [LARGE SCALE GENOMIC DNA]</scope>
    <source>
        <strain evidence="1 2">ACS-120-V-Col10b</strain>
    </source>
</reference>